<keyword evidence="4" id="KW-1185">Reference proteome</keyword>
<proteinExistence type="predicted"/>
<dbReference type="InterPro" id="IPR011006">
    <property type="entry name" value="CheY-like_superfamily"/>
</dbReference>
<dbReference type="InterPro" id="IPR001789">
    <property type="entry name" value="Sig_transdc_resp-reg_receiver"/>
</dbReference>
<dbReference type="PROSITE" id="PS50110">
    <property type="entry name" value="RESPONSE_REGULATORY"/>
    <property type="match status" value="1"/>
</dbReference>
<evidence type="ECO:0000256" key="1">
    <source>
        <dbReference type="PROSITE-ProRule" id="PRU00169"/>
    </source>
</evidence>
<evidence type="ECO:0000259" key="2">
    <source>
        <dbReference type="PROSITE" id="PS50110"/>
    </source>
</evidence>
<name>A0A418NWF1_9SPHN</name>
<feature type="domain" description="Response regulatory" evidence="2">
    <location>
        <begin position="7"/>
        <end position="116"/>
    </location>
</feature>
<dbReference type="RefSeq" id="WP_119584219.1">
    <property type="nucleotide sequence ID" value="NZ_CAWODQ010000001.1"/>
</dbReference>
<dbReference type="Pfam" id="PF00072">
    <property type="entry name" value="Response_reg"/>
    <property type="match status" value="1"/>
</dbReference>
<dbReference type="Proteomes" id="UP000286576">
    <property type="component" value="Unassembled WGS sequence"/>
</dbReference>
<organism evidence="3 4">
    <name type="scientific">Aurantiacibacter zhengii</name>
    <dbReference type="NCBI Taxonomy" id="2307003"/>
    <lineage>
        <taxon>Bacteria</taxon>
        <taxon>Pseudomonadati</taxon>
        <taxon>Pseudomonadota</taxon>
        <taxon>Alphaproteobacteria</taxon>
        <taxon>Sphingomonadales</taxon>
        <taxon>Erythrobacteraceae</taxon>
        <taxon>Aurantiacibacter</taxon>
    </lineage>
</organism>
<sequence>MKIAGNTFLLVEDEPIISFALEDMMMDAGAQTQCASSLDAGLALADSMAFDGAVLDVNLHGRESYPLARKLLGKGSAVVFATGYGVEPLPDDLAQVETVAKPYNMDAITAAFERIEKAGK</sequence>
<dbReference type="EMBL" id="QXFL01000001">
    <property type="protein sequence ID" value="RIV88940.1"/>
    <property type="molecule type" value="Genomic_DNA"/>
</dbReference>
<gene>
    <name evidence="3" type="ORF">D2V07_01290</name>
</gene>
<keyword evidence="1" id="KW-0597">Phosphoprotein</keyword>
<dbReference type="SMART" id="SM00448">
    <property type="entry name" value="REC"/>
    <property type="match status" value="1"/>
</dbReference>
<comment type="caution">
    <text evidence="3">The sequence shown here is derived from an EMBL/GenBank/DDBJ whole genome shotgun (WGS) entry which is preliminary data.</text>
</comment>
<dbReference type="OrthoDB" id="582170at2"/>
<dbReference type="SUPFAM" id="SSF52172">
    <property type="entry name" value="CheY-like"/>
    <property type="match status" value="1"/>
</dbReference>
<evidence type="ECO:0000313" key="4">
    <source>
        <dbReference type="Proteomes" id="UP000286576"/>
    </source>
</evidence>
<evidence type="ECO:0000313" key="3">
    <source>
        <dbReference type="EMBL" id="RIV88940.1"/>
    </source>
</evidence>
<feature type="modified residue" description="4-aspartylphosphate" evidence="1">
    <location>
        <position position="56"/>
    </location>
</feature>
<accession>A0A418NWF1</accession>
<reference evidence="3 4" key="1">
    <citation type="submission" date="2018-08" db="EMBL/GenBank/DDBJ databases">
        <title>Erythrobacter zhengii sp.nov., a bacterium isolated from deep-sea sediment.</title>
        <authorList>
            <person name="Fang C."/>
            <person name="Wu Y.-H."/>
            <person name="Sun C."/>
            <person name="Wang H."/>
            <person name="Cheng H."/>
            <person name="Meng F.-X."/>
            <person name="Wang C.-S."/>
            <person name="Xu X.-W."/>
        </authorList>
    </citation>
    <scope>NUCLEOTIDE SEQUENCE [LARGE SCALE GENOMIC DNA]</scope>
    <source>
        <strain evidence="3 4">V18</strain>
    </source>
</reference>
<dbReference type="Gene3D" id="3.40.50.2300">
    <property type="match status" value="1"/>
</dbReference>
<protein>
    <submittedName>
        <fullName evidence="3">Response regulator</fullName>
    </submittedName>
</protein>
<dbReference type="GO" id="GO:0000160">
    <property type="term" value="P:phosphorelay signal transduction system"/>
    <property type="evidence" value="ECO:0007669"/>
    <property type="project" value="InterPro"/>
</dbReference>
<dbReference type="AlphaFoldDB" id="A0A418NWF1"/>